<gene>
    <name evidence="1" type="ORF">J2Z83_001854</name>
</gene>
<comment type="caution">
    <text evidence="1">The sequence shown here is derived from an EMBL/GenBank/DDBJ whole genome shotgun (WGS) entry which is preliminary data.</text>
</comment>
<organism evidence="1 2">
    <name type="scientific">Virgibacillus natechei</name>
    <dbReference type="NCBI Taxonomy" id="1216297"/>
    <lineage>
        <taxon>Bacteria</taxon>
        <taxon>Bacillati</taxon>
        <taxon>Bacillota</taxon>
        <taxon>Bacilli</taxon>
        <taxon>Bacillales</taxon>
        <taxon>Bacillaceae</taxon>
        <taxon>Virgibacillus</taxon>
    </lineage>
</organism>
<protein>
    <submittedName>
        <fullName evidence="1">Uncharacterized protein</fullName>
    </submittedName>
</protein>
<proteinExistence type="predicted"/>
<dbReference type="EMBL" id="JAGGKX010000008">
    <property type="protein sequence ID" value="MBP1969746.1"/>
    <property type="molecule type" value="Genomic_DNA"/>
</dbReference>
<sequence>MSFNVVNAKLEGVGRKFESTNESRINETEFMLDKVNKMEKEIYNF</sequence>
<reference evidence="1 2" key="1">
    <citation type="submission" date="2021-03" db="EMBL/GenBank/DDBJ databases">
        <title>Genomic Encyclopedia of Type Strains, Phase IV (KMG-IV): sequencing the most valuable type-strain genomes for metagenomic binning, comparative biology and taxonomic classification.</title>
        <authorList>
            <person name="Goeker M."/>
        </authorList>
    </citation>
    <scope>NUCLEOTIDE SEQUENCE [LARGE SCALE GENOMIC DNA]</scope>
    <source>
        <strain evidence="1 2">DSM 25609</strain>
    </source>
</reference>
<name>A0ABS4IH33_9BACI</name>
<evidence type="ECO:0000313" key="1">
    <source>
        <dbReference type="EMBL" id="MBP1969746.1"/>
    </source>
</evidence>
<dbReference type="Proteomes" id="UP001519345">
    <property type="component" value="Unassembled WGS sequence"/>
</dbReference>
<evidence type="ECO:0000313" key="2">
    <source>
        <dbReference type="Proteomes" id="UP001519345"/>
    </source>
</evidence>
<keyword evidence="2" id="KW-1185">Reference proteome</keyword>
<accession>A0ABS4IH33</accession>